<dbReference type="Pfam" id="PF25944">
    <property type="entry name" value="Beta-barrel_RND"/>
    <property type="match status" value="1"/>
</dbReference>
<dbReference type="EMBL" id="JALPRX010000104">
    <property type="protein sequence ID" value="MCK8787045.1"/>
    <property type="molecule type" value="Genomic_DNA"/>
</dbReference>
<comment type="caution">
    <text evidence="8">The sequence shown here is derived from an EMBL/GenBank/DDBJ whole genome shotgun (WGS) entry which is preliminary data.</text>
</comment>
<keyword evidence="3" id="KW-0472">Membrane</keyword>
<evidence type="ECO:0000259" key="7">
    <source>
        <dbReference type="Pfam" id="PF25967"/>
    </source>
</evidence>
<dbReference type="Proteomes" id="UP001139516">
    <property type="component" value="Unassembled WGS sequence"/>
</dbReference>
<sequence length="416" mass="43627">MNEIGEIAIEPPQASHRRRRRPVLVAAVAVLVLAGLGGGAVLTGRVPLPWQAAPAATAAAPAPPPVSVAVTERRDVTLWREFSGRVEAVGRVEVRPRAAGAILGVPFREGALVRRGDLLVTIDPAPYAAAVQRAEAQVATAEAQLLLAGREQARAQQLVQSSAGTQRDLDQRASAFQAAGAALRSAQAQLTLARLDLGYTEVRAPIDGRVGRIEVTPGNLVPAGPGAPVLTTLVSVDPIYASFEADEQTVEHALAGLPPGAGIDRIPVEIGTMASGGTPFRGRLQFVDNVVDARSGTIRLRARLDNPDGRLLPGQFARIRLGQPRPEPVLAVAEQAIGTDQDRRYVLVVDAANRVAYRPVRLGGTADGLRIVTEGLEPGERIVVNGLQRVRPGAVVAPRPVAMTAATEAPGMLAAR</sequence>
<feature type="domain" description="Multidrug resistance protein MdtA-like barrel-sandwich hybrid" evidence="5">
    <location>
        <begin position="92"/>
        <end position="232"/>
    </location>
</feature>
<keyword evidence="3" id="KW-0812">Transmembrane</keyword>
<proteinExistence type="inferred from homology"/>
<dbReference type="GO" id="GO:0022857">
    <property type="term" value="F:transmembrane transporter activity"/>
    <property type="evidence" value="ECO:0007669"/>
    <property type="project" value="InterPro"/>
</dbReference>
<dbReference type="InterPro" id="IPR058626">
    <property type="entry name" value="MdtA-like_b-barrel"/>
</dbReference>
<feature type="domain" description="Multidrug resistance protein MdtA-like alpha-helical hairpin" evidence="4">
    <location>
        <begin position="132"/>
        <end position="200"/>
    </location>
</feature>
<dbReference type="NCBIfam" id="TIGR01730">
    <property type="entry name" value="RND_mfp"/>
    <property type="match status" value="1"/>
</dbReference>
<dbReference type="InterPro" id="IPR006143">
    <property type="entry name" value="RND_pump_MFP"/>
</dbReference>
<dbReference type="SUPFAM" id="SSF111369">
    <property type="entry name" value="HlyD-like secretion proteins"/>
    <property type="match status" value="1"/>
</dbReference>
<evidence type="ECO:0000259" key="4">
    <source>
        <dbReference type="Pfam" id="PF25876"/>
    </source>
</evidence>
<evidence type="ECO:0000259" key="5">
    <source>
        <dbReference type="Pfam" id="PF25917"/>
    </source>
</evidence>
<reference evidence="8" key="1">
    <citation type="submission" date="2022-04" db="EMBL/GenBank/DDBJ databases">
        <title>Roseomonas acroporae sp. nov., isolated from coral Acropora digitifera.</title>
        <authorList>
            <person name="Sun H."/>
        </authorList>
    </citation>
    <scope>NUCLEOTIDE SEQUENCE</scope>
    <source>
        <strain evidence="8">NAR14</strain>
    </source>
</reference>
<accession>A0A9X1YC83</accession>
<dbReference type="Pfam" id="PF25917">
    <property type="entry name" value="BSH_RND"/>
    <property type="match status" value="1"/>
</dbReference>
<comment type="subcellular location">
    <subcellularLocation>
        <location evidence="1">Cell envelope</location>
    </subcellularLocation>
</comment>
<dbReference type="InterPro" id="IPR058627">
    <property type="entry name" value="MdtA-like_C"/>
</dbReference>
<evidence type="ECO:0000256" key="3">
    <source>
        <dbReference type="SAM" id="Phobius"/>
    </source>
</evidence>
<dbReference type="Pfam" id="PF25967">
    <property type="entry name" value="RND-MFP_C"/>
    <property type="match status" value="1"/>
</dbReference>
<dbReference type="PANTHER" id="PTHR30158:SF10">
    <property type="entry name" value="CATION EFFLUX PUMP"/>
    <property type="match status" value="1"/>
</dbReference>
<dbReference type="PANTHER" id="PTHR30158">
    <property type="entry name" value="ACRA/E-RELATED COMPONENT OF DRUG EFFLUX TRANSPORTER"/>
    <property type="match status" value="1"/>
</dbReference>
<dbReference type="GO" id="GO:0046677">
    <property type="term" value="P:response to antibiotic"/>
    <property type="evidence" value="ECO:0007669"/>
    <property type="project" value="TreeGrafter"/>
</dbReference>
<protein>
    <submittedName>
        <fullName evidence="8">Efflux RND transporter periplasmic adaptor subunit</fullName>
    </submittedName>
</protein>
<dbReference type="Gene3D" id="2.40.30.170">
    <property type="match status" value="1"/>
</dbReference>
<evidence type="ECO:0000259" key="6">
    <source>
        <dbReference type="Pfam" id="PF25944"/>
    </source>
</evidence>
<feature type="domain" description="Multidrug resistance protein MdtA-like beta-barrel" evidence="6">
    <location>
        <begin position="252"/>
        <end position="321"/>
    </location>
</feature>
<evidence type="ECO:0000313" key="9">
    <source>
        <dbReference type="Proteomes" id="UP001139516"/>
    </source>
</evidence>
<keyword evidence="9" id="KW-1185">Reference proteome</keyword>
<dbReference type="Gene3D" id="1.10.287.470">
    <property type="entry name" value="Helix hairpin bin"/>
    <property type="match status" value="1"/>
</dbReference>
<comment type="similarity">
    <text evidence="2">Belongs to the membrane fusion protein (MFP) (TC 8.A.1) family.</text>
</comment>
<evidence type="ECO:0000313" key="8">
    <source>
        <dbReference type="EMBL" id="MCK8787045.1"/>
    </source>
</evidence>
<organism evidence="8 9">
    <name type="scientific">Roseomonas acroporae</name>
    <dbReference type="NCBI Taxonomy" id="2937791"/>
    <lineage>
        <taxon>Bacteria</taxon>
        <taxon>Pseudomonadati</taxon>
        <taxon>Pseudomonadota</taxon>
        <taxon>Alphaproteobacteria</taxon>
        <taxon>Acetobacterales</taxon>
        <taxon>Roseomonadaceae</taxon>
        <taxon>Roseomonas</taxon>
    </lineage>
</organism>
<dbReference type="AlphaFoldDB" id="A0A9X1YC83"/>
<dbReference type="InterPro" id="IPR058624">
    <property type="entry name" value="MdtA-like_HH"/>
</dbReference>
<dbReference type="GO" id="GO:0030313">
    <property type="term" value="C:cell envelope"/>
    <property type="evidence" value="ECO:0007669"/>
    <property type="project" value="UniProtKB-SubCell"/>
</dbReference>
<keyword evidence="3" id="KW-1133">Transmembrane helix</keyword>
<feature type="domain" description="Multidrug resistance protein MdtA-like C-terminal permuted SH3" evidence="7">
    <location>
        <begin position="334"/>
        <end position="389"/>
    </location>
</feature>
<gene>
    <name evidence="8" type="ORF">M0638_21965</name>
</gene>
<dbReference type="InterPro" id="IPR058625">
    <property type="entry name" value="MdtA-like_BSH"/>
</dbReference>
<name>A0A9X1YC83_9PROT</name>
<dbReference type="FunFam" id="2.40.420.20:FF:000001">
    <property type="entry name" value="Efflux RND transporter periplasmic adaptor subunit"/>
    <property type="match status" value="1"/>
</dbReference>
<dbReference type="RefSeq" id="WP_248669100.1">
    <property type="nucleotide sequence ID" value="NZ_JALPRX010000104.1"/>
</dbReference>
<dbReference type="GO" id="GO:0005886">
    <property type="term" value="C:plasma membrane"/>
    <property type="evidence" value="ECO:0007669"/>
    <property type="project" value="TreeGrafter"/>
</dbReference>
<evidence type="ECO:0000256" key="2">
    <source>
        <dbReference type="ARBA" id="ARBA00009477"/>
    </source>
</evidence>
<dbReference type="Gene3D" id="2.40.420.20">
    <property type="match status" value="1"/>
</dbReference>
<feature type="transmembrane region" description="Helical" evidence="3">
    <location>
        <begin position="23"/>
        <end position="42"/>
    </location>
</feature>
<dbReference type="Pfam" id="PF25876">
    <property type="entry name" value="HH_MFP_RND"/>
    <property type="match status" value="1"/>
</dbReference>
<evidence type="ECO:0000256" key="1">
    <source>
        <dbReference type="ARBA" id="ARBA00004196"/>
    </source>
</evidence>
<dbReference type="Gene3D" id="2.40.50.100">
    <property type="match status" value="1"/>
</dbReference>